<reference evidence="3 4" key="1">
    <citation type="submission" date="2018-06" db="EMBL/GenBank/DDBJ databases">
        <authorList>
            <consortium name="Pathogen Informatics"/>
            <person name="Doyle S."/>
        </authorList>
    </citation>
    <scope>NUCLEOTIDE SEQUENCE [LARGE SCALE GENOMIC DNA]</scope>
    <source>
        <strain evidence="3 4">NCTC13291</strain>
    </source>
</reference>
<organism evidence="3 4">
    <name type="scientific">Roseomonas mucosa</name>
    <dbReference type="NCBI Taxonomy" id="207340"/>
    <lineage>
        <taxon>Bacteria</taxon>
        <taxon>Pseudomonadati</taxon>
        <taxon>Pseudomonadota</taxon>
        <taxon>Alphaproteobacteria</taxon>
        <taxon>Acetobacterales</taxon>
        <taxon>Roseomonadaceae</taxon>
        <taxon>Roseomonas</taxon>
    </lineage>
</organism>
<dbReference type="InterPro" id="IPR036737">
    <property type="entry name" value="OmpA-like_sf"/>
</dbReference>
<feature type="domain" description="OmpA-like" evidence="2">
    <location>
        <begin position="290"/>
        <end position="414"/>
    </location>
</feature>
<sequence length="418" mass="44401">MPIGASCVATARAERRRALSRVLALVLVMALPWLAGCASAPPAAPSTGPARIALPFSRAVPALTVSLLANAQLGAPDAGGRYPMMVDPWIDQGSGMPVEATRPIEAQIAAQLRRSYPQVELLSFGAAGLARQPLVLLGALAPVPEAEGGRAGGYRIRAVIGDLRSGRIVSQAEVWTWPDGVNLRPTPFFRNSPAWVPEQGAEGYARTVGSRIGDPIDPEYLRQLRVAALVNDGIRAYEAGRYRQALAAYEEASRLPGGEQIRVYNGLYLANRALRQPLGAEAAFRGLVKLGLASGRLSVRFVFRPGSAEFWRDPAVSGAYEMWLREIARQTAAGPGCLEVIGHASPSGPAEANLRLSQQRAERVRDRLVAMQPGLGGRLASRGAGASEPIIGSGADDASDLLDRRVEFRPVACTVPPS</sequence>
<dbReference type="Proteomes" id="UP000254919">
    <property type="component" value="Unassembled WGS sequence"/>
</dbReference>
<dbReference type="GO" id="GO:0016020">
    <property type="term" value="C:membrane"/>
    <property type="evidence" value="ECO:0007669"/>
    <property type="project" value="UniProtKB-UniRule"/>
</dbReference>
<evidence type="ECO:0000313" key="3">
    <source>
        <dbReference type="EMBL" id="SUE38219.1"/>
    </source>
</evidence>
<accession>A0A379MW20</accession>
<dbReference type="Gene3D" id="3.30.1330.60">
    <property type="entry name" value="OmpA-like domain"/>
    <property type="match status" value="1"/>
</dbReference>
<dbReference type="SUPFAM" id="SSF103088">
    <property type="entry name" value="OmpA-like"/>
    <property type="match status" value="1"/>
</dbReference>
<name>A0A379MW20_9PROT</name>
<proteinExistence type="predicted"/>
<evidence type="ECO:0000256" key="1">
    <source>
        <dbReference type="PROSITE-ProRule" id="PRU00473"/>
    </source>
</evidence>
<dbReference type="InterPro" id="IPR006665">
    <property type="entry name" value="OmpA-like"/>
</dbReference>
<dbReference type="EMBL" id="UGVN01000001">
    <property type="protein sequence ID" value="SUE38219.1"/>
    <property type="molecule type" value="Genomic_DNA"/>
</dbReference>
<evidence type="ECO:0000259" key="2">
    <source>
        <dbReference type="PROSITE" id="PS51123"/>
    </source>
</evidence>
<dbReference type="CDD" id="cd07185">
    <property type="entry name" value="OmpA_C-like"/>
    <property type="match status" value="1"/>
</dbReference>
<evidence type="ECO:0000313" key="4">
    <source>
        <dbReference type="Proteomes" id="UP000254919"/>
    </source>
</evidence>
<dbReference type="Pfam" id="PF00691">
    <property type="entry name" value="OmpA"/>
    <property type="match status" value="1"/>
</dbReference>
<dbReference type="PROSITE" id="PS51123">
    <property type="entry name" value="OMPA_2"/>
    <property type="match status" value="1"/>
</dbReference>
<keyword evidence="1" id="KW-0472">Membrane</keyword>
<dbReference type="AlphaFoldDB" id="A0A379MW20"/>
<keyword evidence="3" id="KW-0449">Lipoprotein</keyword>
<protein>
    <submittedName>
        <fullName evidence="3">Putative outer membrane lipoprotein</fullName>
    </submittedName>
</protein>
<gene>
    <name evidence="3" type="ORF">NCTC13291_00583</name>
</gene>